<dbReference type="Gene3D" id="1.10.287.110">
    <property type="entry name" value="DnaJ domain"/>
    <property type="match status" value="1"/>
</dbReference>
<dbReference type="PRINTS" id="PR00625">
    <property type="entry name" value="JDOMAIN"/>
</dbReference>
<evidence type="ECO:0000256" key="1">
    <source>
        <dbReference type="ARBA" id="ARBA00023186"/>
    </source>
</evidence>
<dbReference type="AlphaFoldDB" id="A0A0N5B464"/>
<protein>
    <submittedName>
        <fullName evidence="4">J domain-containing protein</fullName>
    </submittedName>
</protein>
<dbReference type="InterPro" id="IPR055225">
    <property type="entry name" value="DNAJC11-like_beta-barrel"/>
</dbReference>
<sequence>MNADDSFSSINGSDFDNLEDELNNDEKELDYYALLNVPRDATIEDVTKAYKHRCRIFHPDKHTDNEDKAEAEKLFLQLRNAFTTLTDPKKRAIYDAVGLEGLDICGGEIIEISNVSDDIRKEFEFLKRLREQELMLARVHPSGLFFVKCNCSGLFRRLKEERFLPTFTGISLSQNVNCSITMSDKIGLQGRVKAFNGRGDGYFRIVWNKSYSQTKDIENSVEIREDSISYSFKFITSVFSKSYISVQPTIEYLPYVGSFNPSLSFIYLQQLRSNVQGTIAYTLGTEISTLTTSIVISELNDPKFVANISLSPVNPNARFVYYKRYAENDALYEAGCTFSFMGCTPSLNFERKLGKFSKIGCGIQFSYPALMLIANFKIKTGLSTYQTQLVLCDDKEDISRAFIYGTLLPYIGFYIVKSVFYKPIEKFMRIFGDNTNDSQVYSFREQEAVKTCHLMRSTAERIASDEDRKHGLVIIEAKYGEMMNYGPYSNQYPIAGDKLIDVTIPLQAMVNDSQLRIYSNKSHLPGFYDPCPGKPKMLKVSYKFRDEMHLCTVADECPLNIPLSVHRLQS</sequence>
<keyword evidence="1" id="KW-0143">Chaperone</keyword>
<dbReference type="GO" id="GO:0005739">
    <property type="term" value="C:mitochondrion"/>
    <property type="evidence" value="ECO:0007669"/>
    <property type="project" value="GOC"/>
</dbReference>
<dbReference type="Pfam" id="PF00226">
    <property type="entry name" value="DnaJ"/>
    <property type="match status" value="1"/>
</dbReference>
<dbReference type="CDD" id="cd06257">
    <property type="entry name" value="DnaJ"/>
    <property type="match status" value="1"/>
</dbReference>
<evidence type="ECO:0000259" key="2">
    <source>
        <dbReference type="PROSITE" id="PS50076"/>
    </source>
</evidence>
<dbReference type="PROSITE" id="PS50076">
    <property type="entry name" value="DNAJ_2"/>
    <property type="match status" value="1"/>
</dbReference>
<name>A0A0N5B464_STREA</name>
<keyword evidence="3" id="KW-1185">Reference proteome</keyword>
<dbReference type="InterPro" id="IPR001623">
    <property type="entry name" value="DnaJ_domain"/>
</dbReference>
<dbReference type="PANTHER" id="PTHR44157">
    <property type="entry name" value="DNAJ HOMOLOG SUBFAMILY C MEMBER 11"/>
    <property type="match status" value="1"/>
</dbReference>
<dbReference type="SMART" id="SM00271">
    <property type="entry name" value="DnaJ"/>
    <property type="match status" value="1"/>
</dbReference>
<dbReference type="InterPro" id="IPR036869">
    <property type="entry name" value="J_dom_sf"/>
</dbReference>
<proteinExistence type="predicted"/>
<dbReference type="STRING" id="174720.A0A0N5B464"/>
<evidence type="ECO:0000313" key="4">
    <source>
        <dbReference type="WBParaSite" id="SPAL_0000086600.1"/>
    </source>
</evidence>
<dbReference type="Pfam" id="PF22774">
    <property type="entry name" value="DNAJC11_beta-barrel"/>
    <property type="match status" value="1"/>
</dbReference>
<dbReference type="GO" id="GO:0042407">
    <property type="term" value="P:cristae formation"/>
    <property type="evidence" value="ECO:0007669"/>
    <property type="project" value="TreeGrafter"/>
</dbReference>
<dbReference type="WBParaSite" id="SPAL_0000086600.1">
    <property type="protein sequence ID" value="SPAL_0000086600.1"/>
    <property type="gene ID" value="SPAL_0000086600"/>
</dbReference>
<dbReference type="Proteomes" id="UP000046392">
    <property type="component" value="Unplaced"/>
</dbReference>
<evidence type="ECO:0000313" key="3">
    <source>
        <dbReference type="Proteomes" id="UP000046392"/>
    </source>
</evidence>
<dbReference type="Pfam" id="PF11875">
    <property type="entry name" value="DnaJ-like_C11_C"/>
    <property type="match status" value="1"/>
</dbReference>
<reference evidence="4" key="1">
    <citation type="submission" date="2017-02" db="UniProtKB">
        <authorList>
            <consortium name="WormBaseParasite"/>
        </authorList>
    </citation>
    <scope>IDENTIFICATION</scope>
</reference>
<feature type="domain" description="J" evidence="2">
    <location>
        <begin position="30"/>
        <end position="98"/>
    </location>
</feature>
<dbReference type="SUPFAM" id="SSF46565">
    <property type="entry name" value="Chaperone J-domain"/>
    <property type="match status" value="1"/>
</dbReference>
<dbReference type="PANTHER" id="PTHR44157:SF1">
    <property type="entry name" value="DNAJ HOMOLOG SUBFAMILY C MEMBER 11"/>
    <property type="match status" value="1"/>
</dbReference>
<dbReference type="InterPro" id="IPR052243">
    <property type="entry name" value="Mito_inner_membrane_organizer"/>
</dbReference>
<organism evidence="3 4">
    <name type="scientific">Strongyloides papillosus</name>
    <name type="common">Intestinal threadworm</name>
    <dbReference type="NCBI Taxonomy" id="174720"/>
    <lineage>
        <taxon>Eukaryota</taxon>
        <taxon>Metazoa</taxon>
        <taxon>Ecdysozoa</taxon>
        <taxon>Nematoda</taxon>
        <taxon>Chromadorea</taxon>
        <taxon>Rhabditida</taxon>
        <taxon>Tylenchina</taxon>
        <taxon>Panagrolaimomorpha</taxon>
        <taxon>Strongyloidoidea</taxon>
        <taxon>Strongyloididae</taxon>
        <taxon>Strongyloides</taxon>
    </lineage>
</organism>
<dbReference type="InterPro" id="IPR024586">
    <property type="entry name" value="DnaJ-like_C11_C"/>
</dbReference>
<accession>A0A0N5B464</accession>